<sequence>MKTFKSYLNATLAEDKNPFHIIVVGSPTEIENIEEDKWLSSGVIDYWQRVEAPAYDAEKLHMHIARKKHVNTILRKISWHVNGFKHDKLAFNNNLNGVESARNIAKAVLKLPADKVLQTAPNENAAILLAGVDYLPNKCKIFVFSIANNPN</sequence>
<comment type="caution">
    <text evidence="1">The sequence shown here is derived from an EMBL/GenBank/DDBJ whole genome shotgun (WGS) entry which is preliminary data.</text>
</comment>
<evidence type="ECO:0000313" key="1">
    <source>
        <dbReference type="EMBL" id="TRW26383.1"/>
    </source>
</evidence>
<dbReference type="OrthoDB" id="1358241at2"/>
<organism evidence="1 2">
    <name type="scientific">Flavobacterium zepuense</name>
    <dbReference type="NCBI Taxonomy" id="2593302"/>
    <lineage>
        <taxon>Bacteria</taxon>
        <taxon>Pseudomonadati</taxon>
        <taxon>Bacteroidota</taxon>
        <taxon>Flavobacteriia</taxon>
        <taxon>Flavobacteriales</taxon>
        <taxon>Flavobacteriaceae</taxon>
        <taxon>Flavobacterium</taxon>
    </lineage>
</organism>
<keyword evidence="2" id="KW-1185">Reference proteome</keyword>
<accession>A0A552V7D2</accession>
<gene>
    <name evidence="1" type="ORF">FMM05_03105</name>
</gene>
<dbReference type="RefSeq" id="WP_143371886.1">
    <property type="nucleotide sequence ID" value="NZ_VJVZ01000002.1"/>
</dbReference>
<dbReference type="AlphaFoldDB" id="A0A552V7D2"/>
<protein>
    <submittedName>
        <fullName evidence="1">Uncharacterized protein</fullName>
    </submittedName>
</protein>
<name>A0A552V7D2_9FLAO</name>
<proteinExistence type="predicted"/>
<dbReference type="Pfam" id="PF19894">
    <property type="entry name" value="DUF6367"/>
    <property type="match status" value="1"/>
</dbReference>
<dbReference type="InterPro" id="IPR045947">
    <property type="entry name" value="DUF6367"/>
</dbReference>
<dbReference type="Proteomes" id="UP000320643">
    <property type="component" value="Unassembled WGS sequence"/>
</dbReference>
<dbReference type="EMBL" id="VJVZ01000002">
    <property type="protein sequence ID" value="TRW26383.1"/>
    <property type="molecule type" value="Genomic_DNA"/>
</dbReference>
<evidence type="ECO:0000313" key="2">
    <source>
        <dbReference type="Proteomes" id="UP000320643"/>
    </source>
</evidence>
<reference evidence="1 2" key="1">
    <citation type="submission" date="2019-07" db="EMBL/GenBank/DDBJ databases">
        <title>Flavobacterium sp. nov., isolated from glacier ice.</title>
        <authorList>
            <person name="Liu Q."/>
            <person name="Xin Y.-H."/>
        </authorList>
    </citation>
    <scope>NUCLEOTIDE SEQUENCE [LARGE SCALE GENOMIC DNA]</scope>
    <source>
        <strain evidence="1 2">ZT4R6</strain>
    </source>
</reference>